<dbReference type="InterPro" id="IPR036583">
    <property type="entry name" value="23S_rRNA_IVS_sf"/>
</dbReference>
<dbReference type="NCBIfam" id="TIGR02436">
    <property type="entry name" value="four helix bundle protein"/>
    <property type="match status" value="1"/>
</dbReference>
<proteinExistence type="predicted"/>
<dbReference type="AlphaFoldDB" id="A0A2M6WDP5"/>
<dbReference type="CDD" id="cd16377">
    <property type="entry name" value="23S_rRNA_IVP_like"/>
    <property type="match status" value="1"/>
</dbReference>
<protein>
    <submittedName>
        <fullName evidence="1">Diversity-generating retroelement protein bAvd family protein</fullName>
    </submittedName>
</protein>
<dbReference type="SUPFAM" id="SSF158446">
    <property type="entry name" value="IVS-encoded protein-like"/>
    <property type="match status" value="1"/>
</dbReference>
<dbReference type="Proteomes" id="UP000228809">
    <property type="component" value="Unassembled WGS sequence"/>
</dbReference>
<sequence length="117" mass="13465">MQTYKDLIVWQKAVELSVKIYEFTESFPQDERFGLVSQMRRSAVSIPSNIAEGRSRSTRNDFKQFLHIAYGSATELETQLIIAKKLSFGSKVQYNEVDALLLEVLKMLRVMISKLKS</sequence>
<dbReference type="InterPro" id="IPR012657">
    <property type="entry name" value="23S_rRNA-intervening_sequence"/>
</dbReference>
<name>A0A2M6WDP5_9BACT</name>
<evidence type="ECO:0000313" key="1">
    <source>
        <dbReference type="EMBL" id="PIT90865.1"/>
    </source>
</evidence>
<dbReference type="Pfam" id="PF05635">
    <property type="entry name" value="23S_rRNA_IVP"/>
    <property type="match status" value="1"/>
</dbReference>
<gene>
    <name evidence="1" type="ORF">COU17_03675</name>
</gene>
<dbReference type="Gene3D" id="1.20.1440.60">
    <property type="entry name" value="23S rRNA-intervening sequence"/>
    <property type="match status" value="1"/>
</dbReference>
<dbReference type="PANTHER" id="PTHR38471:SF2">
    <property type="entry name" value="FOUR HELIX BUNDLE PROTEIN"/>
    <property type="match status" value="1"/>
</dbReference>
<dbReference type="EMBL" id="PFBJ01000020">
    <property type="protein sequence ID" value="PIT90865.1"/>
    <property type="molecule type" value="Genomic_DNA"/>
</dbReference>
<accession>A0A2M6WDP5</accession>
<comment type="caution">
    <text evidence="1">The sequence shown here is derived from an EMBL/GenBank/DDBJ whole genome shotgun (WGS) entry which is preliminary data.</text>
</comment>
<dbReference type="NCBIfam" id="NF008911">
    <property type="entry name" value="PRK12275.1-2"/>
    <property type="match status" value="1"/>
</dbReference>
<evidence type="ECO:0000313" key="2">
    <source>
        <dbReference type="Proteomes" id="UP000228809"/>
    </source>
</evidence>
<dbReference type="PANTHER" id="PTHR38471">
    <property type="entry name" value="FOUR HELIX BUNDLE PROTEIN"/>
    <property type="match status" value="1"/>
</dbReference>
<reference evidence="2" key="1">
    <citation type="submission" date="2017-09" db="EMBL/GenBank/DDBJ databases">
        <title>Depth-based differentiation of microbial function through sediment-hosted aquifers and enrichment of novel symbionts in the deep terrestrial subsurface.</title>
        <authorList>
            <person name="Probst A.J."/>
            <person name="Ladd B."/>
            <person name="Jarett J.K."/>
            <person name="Geller-Mcgrath D.E."/>
            <person name="Sieber C.M.K."/>
            <person name="Emerson J.B."/>
            <person name="Anantharaman K."/>
            <person name="Thomas B.C."/>
            <person name="Malmstrom R."/>
            <person name="Stieglmeier M."/>
            <person name="Klingl A."/>
            <person name="Woyke T."/>
            <person name="Ryan C.M."/>
            <person name="Banfield J.F."/>
        </authorList>
    </citation>
    <scope>NUCLEOTIDE SEQUENCE [LARGE SCALE GENOMIC DNA]</scope>
</reference>
<organism evidence="1 2">
    <name type="scientific">Candidatus Kaiserbacteria bacterium CG10_big_fil_rev_8_21_14_0_10_49_17</name>
    <dbReference type="NCBI Taxonomy" id="1974609"/>
    <lineage>
        <taxon>Bacteria</taxon>
        <taxon>Candidatus Kaiseribacteriota</taxon>
    </lineage>
</organism>